<accession>A0ABW2ER98</accession>
<dbReference type="RefSeq" id="WP_204708639.1">
    <property type="nucleotide sequence ID" value="NZ_JBHSZV010000047.1"/>
</dbReference>
<dbReference type="Gene3D" id="3.40.5.90">
    <property type="entry name" value="CDGSH iron-sulfur domain, mitoNEET-type"/>
    <property type="match status" value="1"/>
</dbReference>
<dbReference type="InterPro" id="IPR014922">
    <property type="entry name" value="YdhG-like"/>
</dbReference>
<dbReference type="SUPFAM" id="SSF159888">
    <property type="entry name" value="YdhG-like"/>
    <property type="match status" value="1"/>
</dbReference>
<evidence type="ECO:0000256" key="4">
    <source>
        <dbReference type="ARBA" id="ARBA00023014"/>
    </source>
</evidence>
<organism evidence="7 8">
    <name type="scientific">Halobacillus seohaensis</name>
    <dbReference type="NCBI Taxonomy" id="447421"/>
    <lineage>
        <taxon>Bacteria</taxon>
        <taxon>Bacillati</taxon>
        <taxon>Bacillota</taxon>
        <taxon>Bacilli</taxon>
        <taxon>Bacillales</taxon>
        <taxon>Bacillaceae</taxon>
        <taxon>Halobacillus</taxon>
    </lineage>
</organism>
<gene>
    <name evidence="7" type="ORF">ACFQIC_16475</name>
</gene>
<comment type="caution">
    <text evidence="7">The sequence shown here is derived from an EMBL/GenBank/DDBJ whole genome shotgun (WGS) entry which is preliminary data.</text>
</comment>
<dbReference type="EMBL" id="JBHSZV010000047">
    <property type="protein sequence ID" value="MFC7063410.1"/>
    <property type="molecule type" value="Genomic_DNA"/>
</dbReference>
<evidence type="ECO:0000256" key="1">
    <source>
        <dbReference type="ARBA" id="ARBA00022714"/>
    </source>
</evidence>
<evidence type="ECO:0000313" key="7">
    <source>
        <dbReference type="EMBL" id="MFC7063410.1"/>
    </source>
</evidence>
<evidence type="ECO:0000259" key="5">
    <source>
        <dbReference type="Pfam" id="PF08818"/>
    </source>
</evidence>
<dbReference type="PIRSF" id="PIRSF021308">
    <property type="entry name" value="UCP021308"/>
    <property type="match status" value="1"/>
</dbReference>
<proteinExistence type="predicted"/>
<keyword evidence="1" id="KW-0001">2Fe-2S</keyword>
<evidence type="ECO:0000256" key="2">
    <source>
        <dbReference type="ARBA" id="ARBA00022723"/>
    </source>
</evidence>
<dbReference type="InterPro" id="IPR042216">
    <property type="entry name" value="MitoNEET_CISD"/>
</dbReference>
<sequence>MTNSSMNPKVDEYLSKAKKWNEEFEKLRNIVLDCELTEDFKWMHPCYTFERKNIVLIHGFKEYCALLFHKGSLLQDTHGILIQQTENVQAARQIRFTNVEEIVEMETILKAYIHEAVEVEKAGSEVKKNTEFIIPEELQNKFDEIPALKTAFEALTPGRQRAYILYFSKAKKSKTREARVEKYMQQILNGKGLNDCSCGLSQKQPYCDGSHKYK</sequence>
<dbReference type="InterPro" id="IPR018967">
    <property type="entry name" value="FeS-contain_CDGSH-typ"/>
</dbReference>
<dbReference type="Pfam" id="PF13376">
    <property type="entry name" value="OmdA"/>
    <property type="match status" value="1"/>
</dbReference>
<evidence type="ECO:0000313" key="8">
    <source>
        <dbReference type="Proteomes" id="UP001596410"/>
    </source>
</evidence>
<dbReference type="Pfam" id="PF08818">
    <property type="entry name" value="DUF1801"/>
    <property type="match status" value="1"/>
</dbReference>
<dbReference type="Proteomes" id="UP001596410">
    <property type="component" value="Unassembled WGS sequence"/>
</dbReference>
<dbReference type="Pfam" id="PF09360">
    <property type="entry name" value="zf-CDGSH"/>
    <property type="match status" value="1"/>
</dbReference>
<keyword evidence="2" id="KW-0479">Metal-binding</keyword>
<keyword evidence="8" id="KW-1185">Reference proteome</keyword>
<evidence type="ECO:0000259" key="6">
    <source>
        <dbReference type="Pfam" id="PF09360"/>
    </source>
</evidence>
<name>A0ABW2ER98_9BACI</name>
<keyword evidence="3" id="KW-0408">Iron</keyword>
<keyword evidence="4" id="KW-0411">Iron-sulfur</keyword>
<feature type="domain" description="Iron-binding zinc finger CDGSH type" evidence="6">
    <location>
        <begin position="196"/>
        <end position="212"/>
    </location>
</feature>
<protein>
    <submittedName>
        <fullName evidence="7">DUF1801 domain-containing protein</fullName>
    </submittedName>
</protein>
<evidence type="ECO:0000256" key="3">
    <source>
        <dbReference type="ARBA" id="ARBA00023004"/>
    </source>
</evidence>
<dbReference type="InterPro" id="IPR016786">
    <property type="entry name" value="YdeI_bac"/>
</dbReference>
<feature type="domain" description="YdhG-like" evidence="5">
    <location>
        <begin position="20"/>
        <end position="117"/>
    </location>
</feature>
<reference evidence="8" key="1">
    <citation type="journal article" date="2019" name="Int. J. Syst. Evol. Microbiol.">
        <title>The Global Catalogue of Microorganisms (GCM) 10K type strain sequencing project: providing services to taxonomists for standard genome sequencing and annotation.</title>
        <authorList>
            <consortium name="The Broad Institute Genomics Platform"/>
            <consortium name="The Broad Institute Genome Sequencing Center for Infectious Disease"/>
            <person name="Wu L."/>
            <person name="Ma J."/>
        </authorList>
    </citation>
    <scope>NUCLEOTIDE SEQUENCE [LARGE SCALE GENOMIC DNA]</scope>
    <source>
        <strain evidence="8">CGMCC 4.1621</strain>
    </source>
</reference>
<dbReference type="Gene3D" id="3.90.1150.200">
    <property type="match status" value="1"/>
</dbReference>